<dbReference type="EMBL" id="BK015520">
    <property type="protein sequence ID" value="DAE10806.1"/>
    <property type="molecule type" value="Genomic_DNA"/>
</dbReference>
<proteinExistence type="predicted"/>
<organism evidence="1">
    <name type="scientific">Siphoviridae sp. ctRNB7</name>
    <dbReference type="NCBI Taxonomy" id="2825502"/>
    <lineage>
        <taxon>Viruses</taxon>
        <taxon>Duplodnaviria</taxon>
        <taxon>Heunggongvirae</taxon>
        <taxon>Uroviricota</taxon>
        <taxon>Caudoviricetes</taxon>
    </lineage>
</organism>
<reference evidence="1" key="1">
    <citation type="journal article" date="2021" name="Proc. Natl. Acad. Sci. U.S.A.">
        <title>A Catalog of Tens of Thousands of Viruses from Human Metagenomes Reveals Hidden Associations with Chronic Diseases.</title>
        <authorList>
            <person name="Tisza M.J."/>
            <person name="Buck C.B."/>
        </authorList>
    </citation>
    <scope>NUCLEOTIDE SEQUENCE</scope>
    <source>
        <strain evidence="1">CtRNB7</strain>
    </source>
</reference>
<evidence type="ECO:0000313" key="1">
    <source>
        <dbReference type="EMBL" id="DAE10806.1"/>
    </source>
</evidence>
<protein>
    <submittedName>
        <fullName evidence="1">Uncharacterized protein</fullName>
    </submittedName>
</protein>
<name>A0A8S5PUR4_9CAUD</name>
<sequence length="34" mass="4017">MSFLRAIMLSITFRSKGTNVFQRYIQTTIHLTKL</sequence>
<accession>A0A8S5PUR4</accession>